<dbReference type="PANTHER" id="PTHR40040:SF1">
    <property type="entry name" value="MEMBRANE PROTEIN"/>
    <property type="match status" value="1"/>
</dbReference>
<dbReference type="EMBL" id="BJXW01000012">
    <property type="protein sequence ID" value="GEN31087.1"/>
    <property type="molecule type" value="Genomic_DNA"/>
</dbReference>
<evidence type="ECO:0000313" key="4">
    <source>
        <dbReference type="Proteomes" id="UP000321491"/>
    </source>
</evidence>
<feature type="region of interest" description="Disordered" evidence="1">
    <location>
        <begin position="1"/>
        <end position="24"/>
    </location>
</feature>
<dbReference type="InterPro" id="IPR055338">
    <property type="entry name" value="YqfX-like"/>
</dbReference>
<organism evidence="3 4">
    <name type="scientific">Cerasibacillus quisquiliarum</name>
    <dbReference type="NCBI Taxonomy" id="227865"/>
    <lineage>
        <taxon>Bacteria</taxon>
        <taxon>Bacillati</taxon>
        <taxon>Bacillota</taxon>
        <taxon>Bacilli</taxon>
        <taxon>Bacillales</taxon>
        <taxon>Bacillaceae</taxon>
        <taxon>Cerasibacillus</taxon>
    </lineage>
</organism>
<evidence type="ECO:0000256" key="1">
    <source>
        <dbReference type="SAM" id="MobiDB-lite"/>
    </source>
</evidence>
<feature type="transmembrane region" description="Helical" evidence="2">
    <location>
        <begin position="73"/>
        <end position="92"/>
    </location>
</feature>
<accession>A0A511UWU1</accession>
<dbReference type="AlphaFoldDB" id="A0A511UWU1"/>
<evidence type="ECO:0000256" key="2">
    <source>
        <dbReference type="SAM" id="Phobius"/>
    </source>
</evidence>
<keyword evidence="2" id="KW-0812">Transmembrane</keyword>
<proteinExistence type="predicted"/>
<gene>
    <name evidence="3" type="primary">yqfX</name>
    <name evidence="3" type="ORF">CQU01_13250</name>
</gene>
<keyword evidence="4" id="KW-1185">Reference proteome</keyword>
<dbReference type="RefSeq" id="WP_146936958.1">
    <property type="nucleotide sequence ID" value="NZ_BJXW01000012.1"/>
</dbReference>
<reference evidence="3 4" key="1">
    <citation type="submission" date="2019-07" db="EMBL/GenBank/DDBJ databases">
        <title>Whole genome shotgun sequence of Cerasibacillus quisquiliarum NBRC 102429.</title>
        <authorList>
            <person name="Hosoyama A."/>
            <person name="Uohara A."/>
            <person name="Ohji S."/>
            <person name="Ichikawa N."/>
        </authorList>
    </citation>
    <scope>NUCLEOTIDE SEQUENCE [LARGE SCALE GENOMIC DNA]</scope>
    <source>
        <strain evidence="3 4">NBRC 102429</strain>
    </source>
</reference>
<feature type="compositionally biased region" description="Basic and acidic residues" evidence="1">
    <location>
        <begin position="1"/>
        <end position="15"/>
    </location>
</feature>
<dbReference type="OrthoDB" id="2943217at2"/>
<dbReference type="PANTHER" id="PTHR40040">
    <property type="entry name" value="SMALL HYDROPHOBIC PROTEIN-RELATED"/>
    <property type="match status" value="1"/>
</dbReference>
<evidence type="ECO:0000313" key="3">
    <source>
        <dbReference type="EMBL" id="GEN31087.1"/>
    </source>
</evidence>
<keyword evidence="2" id="KW-1133">Transmembrane helix</keyword>
<protein>
    <recommendedName>
        <fullName evidence="5">DUF4190 domain-containing protein</fullName>
    </recommendedName>
</protein>
<name>A0A511UWU1_9BACI</name>
<dbReference type="Proteomes" id="UP000321491">
    <property type="component" value="Unassembled WGS sequence"/>
</dbReference>
<comment type="caution">
    <text evidence="3">The sequence shown here is derived from an EMBL/GenBank/DDBJ whole genome shotgun (WGS) entry which is preliminary data.</text>
</comment>
<sequence length="96" mass="10286">MDRKRNNLDDYREETGAEISGDIDSNGDDTNANATLGWIAVVLSAISFFWLPILMGASGIIVGIFARTRNAEVLGNIAIIAGAVSIILSLFINPFT</sequence>
<evidence type="ECO:0008006" key="5">
    <source>
        <dbReference type="Google" id="ProtNLM"/>
    </source>
</evidence>
<feature type="transmembrane region" description="Helical" evidence="2">
    <location>
        <begin position="38"/>
        <end position="66"/>
    </location>
</feature>
<keyword evidence="2" id="KW-0472">Membrane</keyword>